<evidence type="ECO:0000313" key="2">
    <source>
        <dbReference type="EMBL" id="AYE35446.1"/>
    </source>
</evidence>
<gene>
    <name evidence="2" type="ORF">CP523_13975</name>
    <name evidence="3" type="ORF">NH397_06375</name>
</gene>
<dbReference type="RefSeq" id="WP_066678824.1">
    <property type="nucleotide sequence ID" value="NZ_CABMIZ010000052.1"/>
</dbReference>
<reference evidence="3" key="2">
    <citation type="submission" date="2022-06" db="EMBL/GenBank/DDBJ databases">
        <authorList>
            <person name="Holder M.E."/>
            <person name="Ajami N.J."/>
            <person name="Petrosino J.F."/>
        </authorList>
    </citation>
    <scope>NUCLEOTIDE SEQUENCE</scope>
    <source>
        <strain evidence="3">RMA 8861</strain>
    </source>
</reference>
<evidence type="ECO:0000256" key="1">
    <source>
        <dbReference type="SAM" id="Phobius"/>
    </source>
</evidence>
<evidence type="ECO:0000313" key="4">
    <source>
        <dbReference type="Proteomes" id="UP000280586"/>
    </source>
</evidence>
<evidence type="ECO:0008006" key="6">
    <source>
        <dbReference type="Google" id="ProtNLM"/>
    </source>
</evidence>
<dbReference type="KEGG" id="csep:CP523_13975"/>
<accession>A0A9N7PM58</accession>
<sequence length="282" mass="32340">MKIKKTTIAFLLLSVILLFAIVVSVYFILGSTSREIKVTKEFIEVLQSENAIDNSVNANKMEYKPLKTELNNNSNIKYTVATGNYGVDLDKDYNVIGFSKKEIKQVNSRSIAIKEEMAITLAEKYIKSISNEEVKLKEIRKPDDDMVQFYTVVFYKFKDGYPYYDYEIVAKINKITGELDGYSNSFLNDIKHTSDINIKYDKANEIANEYFSKLNIKVNIKQEPLLAYVKTKDDNRSELAYIFTVEINSKEILGKKNKLFISANSGEVISIGNDEVEKKEVR</sequence>
<organism evidence="2 4">
    <name type="scientific">Clostridium septicum</name>
    <dbReference type="NCBI Taxonomy" id="1504"/>
    <lineage>
        <taxon>Bacteria</taxon>
        <taxon>Bacillati</taxon>
        <taxon>Bacillota</taxon>
        <taxon>Clostridia</taxon>
        <taxon>Eubacteriales</taxon>
        <taxon>Clostridiaceae</taxon>
        <taxon>Clostridium</taxon>
    </lineage>
</organism>
<feature type="transmembrane region" description="Helical" evidence="1">
    <location>
        <begin position="7"/>
        <end position="29"/>
    </location>
</feature>
<reference evidence="2 4" key="1">
    <citation type="submission" date="2017-09" db="EMBL/GenBank/DDBJ databases">
        <authorList>
            <person name="Thomas P."/>
            <person name="Seyboldt C."/>
        </authorList>
    </citation>
    <scope>NUCLEOTIDE SEQUENCE [LARGE SCALE GENOMIC DNA]</scope>
    <source>
        <strain evidence="2 4">DSM 7534</strain>
    </source>
</reference>
<name>A0A9N7PM58_CLOSE</name>
<dbReference type="EMBL" id="CP023671">
    <property type="protein sequence ID" value="AYE35446.1"/>
    <property type="molecule type" value="Genomic_DNA"/>
</dbReference>
<evidence type="ECO:0000313" key="5">
    <source>
        <dbReference type="Proteomes" id="UP001055437"/>
    </source>
</evidence>
<protein>
    <recommendedName>
        <fullName evidence="6">Peptidase propeptide and YPEB domain protein</fullName>
    </recommendedName>
</protein>
<keyword evidence="5" id="KW-1185">Reference proteome</keyword>
<keyword evidence="1" id="KW-0472">Membrane</keyword>
<dbReference type="GeneID" id="303561791"/>
<keyword evidence="1" id="KW-1133">Transmembrane helix</keyword>
<evidence type="ECO:0000313" key="3">
    <source>
        <dbReference type="EMBL" id="USS02042.1"/>
    </source>
</evidence>
<proteinExistence type="predicted"/>
<dbReference type="AlphaFoldDB" id="A0A9N7PM58"/>
<dbReference type="EMBL" id="CP099799">
    <property type="protein sequence ID" value="USS02042.1"/>
    <property type="molecule type" value="Genomic_DNA"/>
</dbReference>
<dbReference type="Proteomes" id="UP001055437">
    <property type="component" value="Chromosome"/>
</dbReference>
<dbReference type="OrthoDB" id="1907436at2"/>
<keyword evidence="1" id="KW-0812">Transmembrane</keyword>
<dbReference type="Proteomes" id="UP000280586">
    <property type="component" value="Chromosome"/>
</dbReference>